<dbReference type="RefSeq" id="WP_004034558.1">
    <property type="nucleotide sequence ID" value="NZ_AP025586.1"/>
</dbReference>
<dbReference type="GeneID" id="71694910"/>
<dbReference type="AlphaFoldDB" id="A0A2H4U5D1"/>
<organism evidence="2 3">
    <name type="scientific">Methanobrevibacter smithii</name>
    <dbReference type="NCBI Taxonomy" id="2173"/>
    <lineage>
        <taxon>Archaea</taxon>
        <taxon>Methanobacteriati</taxon>
        <taxon>Methanobacteriota</taxon>
        <taxon>Methanomada group</taxon>
        <taxon>Methanobacteria</taxon>
        <taxon>Methanobacteriales</taxon>
        <taxon>Methanobacteriaceae</taxon>
        <taxon>Methanobrevibacter</taxon>
    </lineage>
</organism>
<feature type="transmembrane region" description="Helical" evidence="1">
    <location>
        <begin position="7"/>
        <end position="25"/>
    </location>
</feature>
<sequence length="162" mass="18466">MERKWQLIIFFIAMIILSAGGYGYIISESTAPPEMETYDFGEFTMEIPEDSNVKLAGSDLSLSVYVGDNFQVIKINKTFYENQNELNHILEQTSIENLTNSSRIVETSNNITYYQITDENNIIGFENETYIAINNNNPSNIIIIGSYDLDLLKQITPTIKNK</sequence>
<evidence type="ECO:0000313" key="2">
    <source>
        <dbReference type="EMBL" id="ATZ59338.1"/>
    </source>
</evidence>
<keyword evidence="1" id="KW-1133">Transmembrane helix</keyword>
<accession>A0A2H4U5D1</accession>
<proteinExistence type="predicted"/>
<dbReference type="Proteomes" id="UP000232133">
    <property type="component" value="Chromosome"/>
</dbReference>
<name>A0A2H4U5D1_METSM</name>
<gene>
    <name evidence="2" type="ORF">BK798_02380</name>
</gene>
<keyword evidence="1" id="KW-0472">Membrane</keyword>
<evidence type="ECO:0000313" key="3">
    <source>
        <dbReference type="Proteomes" id="UP000232133"/>
    </source>
</evidence>
<evidence type="ECO:0000256" key="1">
    <source>
        <dbReference type="SAM" id="Phobius"/>
    </source>
</evidence>
<keyword evidence="1" id="KW-0812">Transmembrane</keyword>
<dbReference type="EMBL" id="CP017803">
    <property type="protein sequence ID" value="ATZ59338.1"/>
    <property type="molecule type" value="Genomic_DNA"/>
</dbReference>
<protein>
    <submittedName>
        <fullName evidence="2">Uncharacterized protein</fullName>
    </submittedName>
</protein>
<reference evidence="3" key="1">
    <citation type="submission" date="2016-10" db="EMBL/GenBank/DDBJ databases">
        <authorList>
            <person name="Kim B.-C."/>
            <person name="Jeong H."/>
        </authorList>
    </citation>
    <scope>NUCLEOTIDE SEQUENCE [LARGE SCALE GENOMIC DNA]</scope>
    <source>
        <strain evidence="3">KB11</strain>
    </source>
</reference>